<dbReference type="EMBL" id="JACICY010000007">
    <property type="protein sequence ID" value="MBB3861644.1"/>
    <property type="molecule type" value="Genomic_DNA"/>
</dbReference>
<keyword evidence="2" id="KW-1185">Reference proteome</keyword>
<dbReference type="RefSeq" id="WP_183614151.1">
    <property type="nucleotide sequence ID" value="NZ_JACICY010000007.1"/>
</dbReference>
<comment type="caution">
    <text evidence="1">The sequence shown here is derived from an EMBL/GenBank/DDBJ whole genome shotgun (WGS) entry which is preliminary data.</text>
</comment>
<evidence type="ECO:0000313" key="1">
    <source>
        <dbReference type="EMBL" id="MBB3861644.1"/>
    </source>
</evidence>
<organism evidence="1 2">
    <name type="scientific">Novosphingobium hassiacum</name>
    <dbReference type="NCBI Taxonomy" id="173676"/>
    <lineage>
        <taxon>Bacteria</taxon>
        <taxon>Pseudomonadati</taxon>
        <taxon>Pseudomonadota</taxon>
        <taxon>Alphaproteobacteria</taxon>
        <taxon>Sphingomonadales</taxon>
        <taxon>Sphingomonadaceae</taxon>
        <taxon>Novosphingobium</taxon>
    </lineage>
</organism>
<accession>A0A7W5ZZZ2</accession>
<reference evidence="1 2" key="1">
    <citation type="submission" date="2020-08" db="EMBL/GenBank/DDBJ databases">
        <title>Genomic Encyclopedia of Type Strains, Phase IV (KMG-IV): sequencing the most valuable type-strain genomes for metagenomic binning, comparative biology and taxonomic classification.</title>
        <authorList>
            <person name="Goeker M."/>
        </authorList>
    </citation>
    <scope>NUCLEOTIDE SEQUENCE [LARGE SCALE GENOMIC DNA]</scope>
    <source>
        <strain evidence="1 2">DSM 14552</strain>
    </source>
</reference>
<proteinExistence type="predicted"/>
<dbReference type="AlphaFoldDB" id="A0A7W5ZZZ2"/>
<name>A0A7W5ZZZ2_9SPHN</name>
<protein>
    <submittedName>
        <fullName evidence="1">Uncharacterized protein</fullName>
    </submittedName>
</protein>
<gene>
    <name evidence="1" type="ORF">GGQ88_002932</name>
</gene>
<evidence type="ECO:0000313" key="2">
    <source>
        <dbReference type="Proteomes" id="UP000562395"/>
    </source>
</evidence>
<sequence length="54" mass="6387">MGNPRYVTGLTRWSDWTVLRGLLEERGLRTTEETRVPGRLSGRDHLFRWSMIAR</sequence>
<dbReference type="Proteomes" id="UP000562395">
    <property type="component" value="Unassembled WGS sequence"/>
</dbReference>